<evidence type="ECO:0000256" key="5">
    <source>
        <dbReference type="ARBA" id="ARBA00023136"/>
    </source>
</evidence>
<evidence type="ECO:0000313" key="8">
    <source>
        <dbReference type="EMBL" id="TCC51151.1"/>
    </source>
</evidence>
<evidence type="ECO:0000256" key="2">
    <source>
        <dbReference type="ARBA" id="ARBA00022475"/>
    </source>
</evidence>
<comment type="subcellular location">
    <subcellularLocation>
        <location evidence="1">Cell membrane</location>
        <topology evidence="1">Multi-pass membrane protein</topology>
    </subcellularLocation>
</comment>
<dbReference type="PANTHER" id="PTHR37937:SF1">
    <property type="entry name" value="CONJUGATIVE TRANSFER: DNA TRANSPORT"/>
    <property type="match status" value="1"/>
</dbReference>
<dbReference type="Pfam" id="PF12696">
    <property type="entry name" value="TraG-D_C"/>
    <property type="match status" value="1"/>
</dbReference>
<dbReference type="PANTHER" id="PTHR37937">
    <property type="entry name" value="CONJUGATIVE TRANSFER: DNA TRANSPORT"/>
    <property type="match status" value="1"/>
</dbReference>
<evidence type="ECO:0000259" key="7">
    <source>
        <dbReference type="Pfam" id="PF12696"/>
    </source>
</evidence>
<keyword evidence="4" id="KW-1133">Transmembrane helix</keyword>
<reference evidence="8 9" key="1">
    <citation type="submission" date="2019-02" db="EMBL/GenBank/DDBJ databases">
        <title>Kribbella capetownensis sp. nov. and Kribbella speibonae sp. nov., isolated from soil.</title>
        <authorList>
            <person name="Curtis S.M."/>
            <person name="Norton I."/>
            <person name="Everest G.J."/>
            <person name="Meyers P.R."/>
        </authorList>
    </citation>
    <scope>NUCLEOTIDE SEQUENCE [LARGE SCALE GENOMIC DNA]</scope>
    <source>
        <strain evidence="8 9">YM53</strain>
    </source>
</reference>
<dbReference type="SUPFAM" id="SSF52540">
    <property type="entry name" value="P-loop containing nucleoside triphosphate hydrolases"/>
    <property type="match status" value="1"/>
</dbReference>
<feature type="region of interest" description="Disordered" evidence="6">
    <location>
        <begin position="15"/>
        <end position="38"/>
    </location>
</feature>
<dbReference type="OrthoDB" id="3799538at2"/>
<dbReference type="AlphaFoldDB" id="A0A4R0JUL9"/>
<organism evidence="8 9">
    <name type="scientific">Kribbella capetownensis</name>
    <dbReference type="NCBI Taxonomy" id="1572659"/>
    <lineage>
        <taxon>Bacteria</taxon>
        <taxon>Bacillati</taxon>
        <taxon>Actinomycetota</taxon>
        <taxon>Actinomycetes</taxon>
        <taxon>Propionibacteriales</taxon>
        <taxon>Kribbellaceae</taxon>
        <taxon>Kribbella</taxon>
    </lineage>
</organism>
<evidence type="ECO:0000256" key="3">
    <source>
        <dbReference type="ARBA" id="ARBA00022692"/>
    </source>
</evidence>
<keyword evidence="9" id="KW-1185">Reference proteome</keyword>
<dbReference type="GO" id="GO:0005886">
    <property type="term" value="C:plasma membrane"/>
    <property type="evidence" value="ECO:0007669"/>
    <property type="project" value="UniProtKB-SubCell"/>
</dbReference>
<dbReference type="Proteomes" id="UP000293342">
    <property type="component" value="Unassembled WGS sequence"/>
</dbReference>
<sequence length="550" mass="59670">MNKRREQFEALKRKLSALAGVPDETEQAPPPGSQSMRQPWDAIRTSHADLARQLDELAAAADLGDVDRARIAHVIGRSGHDAGELERLAEAVQQDHGAALVHPSRQRNLPGTRFALHNLLAGQVRLGEVVPDHRSDYEVVGDFGLDLDVLRTSLLVIGPPGSGKTRGIAIPIVEHLSLAALTGKASMVVIDPKSTDFAYDGWFDVTIDPLNPTCGFSLFGGSKTADVAADRLASALLPPRVSDDKAYFIDASKNALYACLAPFEAAYERWPTVPELLGLLRADQSAMDGVKSRLKGSGSKEMKALLDTRRAQTHRSVDPAASLVERFALLDRPALRRLLDHPGPTFQMRDLNRPVRVRVSLPEAEYPDASRILARLVVSQFVQITSSSETDRSIFKGLVIDEAGRFVDDYVARGVQKLRSNNAGLVLLTQTISDFPPDVRATVFGSTGCKAVFGGIDPEDADVFSRWFGDQYITETTINRSATSGVRYDEFGSVGGRSQSHTSGYSARRVERARWTVSDIITGVPAGHALISLARSNGARVGPVLVNLRA</sequence>
<dbReference type="RefSeq" id="WP_131513842.1">
    <property type="nucleotide sequence ID" value="NZ_SJKD01000002.1"/>
</dbReference>
<evidence type="ECO:0000313" key="9">
    <source>
        <dbReference type="Proteomes" id="UP000293342"/>
    </source>
</evidence>
<evidence type="ECO:0000256" key="1">
    <source>
        <dbReference type="ARBA" id="ARBA00004651"/>
    </source>
</evidence>
<comment type="caution">
    <text evidence="8">The sequence shown here is derived from an EMBL/GenBank/DDBJ whole genome shotgun (WGS) entry which is preliminary data.</text>
</comment>
<dbReference type="Gene3D" id="3.40.50.300">
    <property type="entry name" value="P-loop containing nucleotide triphosphate hydrolases"/>
    <property type="match status" value="1"/>
</dbReference>
<dbReference type="InterPro" id="IPR032689">
    <property type="entry name" value="TraG-D_C"/>
</dbReference>
<accession>A0A4R0JUL9</accession>
<keyword evidence="5" id="KW-0472">Membrane</keyword>
<dbReference type="CDD" id="cd01127">
    <property type="entry name" value="TrwB_TraG_TraD_VirD4"/>
    <property type="match status" value="1"/>
</dbReference>
<dbReference type="InterPro" id="IPR051539">
    <property type="entry name" value="T4SS-coupling_protein"/>
</dbReference>
<protein>
    <recommendedName>
        <fullName evidence="7">TraD/TraG TraM recognition site domain-containing protein</fullName>
    </recommendedName>
</protein>
<proteinExistence type="predicted"/>
<dbReference type="InterPro" id="IPR027417">
    <property type="entry name" value="P-loop_NTPase"/>
</dbReference>
<evidence type="ECO:0000256" key="4">
    <source>
        <dbReference type="ARBA" id="ARBA00022989"/>
    </source>
</evidence>
<name>A0A4R0JUL9_9ACTN</name>
<keyword evidence="3" id="KW-0812">Transmembrane</keyword>
<gene>
    <name evidence="8" type="ORF">E0H75_13575</name>
</gene>
<feature type="domain" description="TraD/TraG TraM recognition site" evidence="7">
    <location>
        <begin position="398"/>
        <end position="503"/>
    </location>
</feature>
<dbReference type="EMBL" id="SJKD01000002">
    <property type="protein sequence ID" value="TCC51151.1"/>
    <property type="molecule type" value="Genomic_DNA"/>
</dbReference>
<keyword evidence="2" id="KW-1003">Cell membrane</keyword>
<evidence type="ECO:0000256" key="6">
    <source>
        <dbReference type="SAM" id="MobiDB-lite"/>
    </source>
</evidence>